<feature type="region of interest" description="Disordered" evidence="1">
    <location>
        <begin position="642"/>
        <end position="973"/>
    </location>
</feature>
<feature type="compositionally biased region" description="Low complexity" evidence="1">
    <location>
        <begin position="501"/>
        <end position="519"/>
    </location>
</feature>
<feature type="region of interest" description="Disordered" evidence="1">
    <location>
        <begin position="341"/>
        <end position="625"/>
    </location>
</feature>
<keyword evidence="3" id="KW-1185">Reference proteome</keyword>
<feature type="compositionally biased region" description="Polar residues" evidence="1">
    <location>
        <begin position="483"/>
        <end position="492"/>
    </location>
</feature>
<feature type="compositionally biased region" description="Polar residues" evidence="1">
    <location>
        <begin position="435"/>
        <end position="453"/>
    </location>
</feature>
<dbReference type="RefSeq" id="XP_043006286.1">
    <property type="nucleotide sequence ID" value="XM_043156499.1"/>
</dbReference>
<feature type="compositionally biased region" description="Polar residues" evidence="1">
    <location>
        <begin position="60"/>
        <end position="69"/>
    </location>
</feature>
<feature type="compositionally biased region" description="Pro residues" evidence="1">
    <location>
        <begin position="563"/>
        <end position="572"/>
    </location>
</feature>
<accession>A0A9P7RU45</accession>
<feature type="compositionally biased region" description="Acidic residues" evidence="1">
    <location>
        <begin position="1018"/>
        <end position="1028"/>
    </location>
</feature>
<feature type="compositionally biased region" description="Polar residues" evidence="1">
    <location>
        <begin position="520"/>
        <end position="551"/>
    </location>
</feature>
<feature type="region of interest" description="Disordered" evidence="1">
    <location>
        <begin position="997"/>
        <end position="1049"/>
    </location>
</feature>
<feature type="compositionally biased region" description="Low complexity" evidence="1">
    <location>
        <begin position="663"/>
        <end position="716"/>
    </location>
</feature>
<sequence length="1049" mass="113763">MGEPSQGLFSGVFSLISREVGSFVTNATGGVISVNTGHNHQQQRQRHKKRAKKEEKRKSIQNVSLSSKVTMPGSLFPRSPSMAPTLNGDFRDAEEDYPGPSKRARPLHQDPYATRYSSPASTCFYDAASSLPSSSPRGKGKQRAVEVLEEERFSDVDEDALAMPPPPVPPSRKGKERARDEAAINDWMRGKERELREEQDRLERDRDKVTDEERERDKDRIKMLEEEVRKLREELSKRPTSLLYTMPPTTSNPSHQPPPPPPPPPPPMGVFIRAPTTPTTHPQVLFASARASLKHAGTPTEAPINPAYSLGVSGGRRTGKPTVGLQPDKMADFLKEMKTVRLRKVGIPGKEDRSTSSSLRDGDGERGEFSFSLSSSTARRDSGASDNADNSSWQRDTNHILHGISRSKGKITELSSDGSTGKKRKRGEDSEFTHRSTSIHPEPSSRSHNSSFASTASVSTNSCSSRTPSIESQSQQVIQSSSNPTANETALSLSLPRQGALSTSSPPLLPPRSKSPSTSVRRTSSLSAQSEREPNSSTYQIYTLPSGTSGPSRAWAPSAVFPAPYPPPPPNETPSLCSDLPEGSTSIDGDELDDGEEDGYNHGVPVPHVVVSDSPETLGTGNGIGRRRREIHDIDVDMEEVVNENMRYGGRRNEKRLRLSLQHPSTSGESSTSPSSPTHLRSLPSHAPLRFSTPAASQTQTQSTKSKNSSTSVSAAFAKRLPVSPMPVTPSSQRPRPPASGRGRPQARGQYASDLVVAVPLHDGHGSDHGSGAPRAQSESKSRSRPPTPHVKRTASVRGDSEGERGKSSSRETDADYIKQEDDDTSEDPLSLAGDTSAESLSLSHSQSQSESHSRLDLSRDSIRSLPSRIPVAKKNGKGGSGKKLLASTSASVVITSKTQSVSRGNYSSSTSTSATKDPSDSLRRRTLDQELRDVVDARRSDEVDYYYEDSGPQPPSAKEVRQSTLAAVGSSKRKGFLAHGGAGGAPIHMGDGYVYVEGAAERGQEEEEDDGQRQQEYEDNDQEEDNLEYFPSLRTKAASGNVRTRGRR</sequence>
<feature type="compositionally biased region" description="Low complexity" evidence="1">
    <location>
        <begin position="454"/>
        <end position="482"/>
    </location>
</feature>
<feature type="compositionally biased region" description="Low complexity" evidence="1">
    <location>
        <begin position="602"/>
        <end position="611"/>
    </location>
</feature>
<evidence type="ECO:0000313" key="3">
    <source>
        <dbReference type="Proteomes" id="UP001049176"/>
    </source>
</evidence>
<feature type="compositionally biased region" description="Basic and acidic residues" evidence="1">
    <location>
        <begin position="799"/>
        <end position="820"/>
    </location>
</feature>
<feature type="compositionally biased region" description="Basic and acidic residues" evidence="1">
    <location>
        <begin position="918"/>
        <end position="943"/>
    </location>
</feature>
<dbReference type="Proteomes" id="UP001049176">
    <property type="component" value="Chromosome 7"/>
</dbReference>
<protein>
    <submittedName>
        <fullName evidence="2">Uncharacterized protein</fullName>
    </submittedName>
</protein>
<dbReference type="EMBL" id="CM032187">
    <property type="protein sequence ID" value="KAG7089816.1"/>
    <property type="molecule type" value="Genomic_DNA"/>
</dbReference>
<feature type="region of interest" description="Disordered" evidence="1">
    <location>
        <begin position="127"/>
        <end position="146"/>
    </location>
</feature>
<feature type="compositionally biased region" description="Basic and acidic residues" evidence="1">
    <location>
        <begin position="852"/>
        <end position="863"/>
    </location>
</feature>
<feature type="compositionally biased region" description="Low complexity" evidence="1">
    <location>
        <begin position="839"/>
        <end position="851"/>
    </location>
</feature>
<feature type="compositionally biased region" description="Low complexity" evidence="1">
    <location>
        <begin position="901"/>
        <end position="917"/>
    </location>
</feature>
<feature type="region of interest" description="Disordered" evidence="1">
    <location>
        <begin position="151"/>
        <end position="328"/>
    </location>
</feature>
<dbReference type="GeneID" id="66080540"/>
<gene>
    <name evidence="2" type="ORF">E1B28_011465</name>
</gene>
<dbReference type="OrthoDB" id="3256736at2759"/>
<evidence type="ECO:0000256" key="1">
    <source>
        <dbReference type="SAM" id="MobiDB-lite"/>
    </source>
</evidence>
<feature type="compositionally biased region" description="Pro residues" evidence="1">
    <location>
        <begin position="255"/>
        <end position="268"/>
    </location>
</feature>
<reference evidence="2" key="1">
    <citation type="journal article" date="2021" name="Genome Biol. Evol.">
        <title>The assembled and annotated genome of the fairy-ring fungus Marasmius oreades.</title>
        <authorList>
            <person name="Hiltunen M."/>
            <person name="Ament-Velasquez S.L."/>
            <person name="Johannesson H."/>
        </authorList>
    </citation>
    <scope>NUCLEOTIDE SEQUENCE</scope>
    <source>
        <strain evidence="2">03SP1</strain>
    </source>
</reference>
<dbReference type="KEGG" id="more:E1B28_011465"/>
<evidence type="ECO:0000313" key="2">
    <source>
        <dbReference type="EMBL" id="KAG7089816.1"/>
    </source>
</evidence>
<proteinExistence type="predicted"/>
<feature type="compositionally biased region" description="Polar residues" evidence="1">
    <location>
        <begin position="887"/>
        <end position="900"/>
    </location>
</feature>
<name>A0A9P7RU45_9AGAR</name>
<organism evidence="2 3">
    <name type="scientific">Marasmius oreades</name>
    <name type="common">fairy-ring Marasmius</name>
    <dbReference type="NCBI Taxonomy" id="181124"/>
    <lineage>
        <taxon>Eukaryota</taxon>
        <taxon>Fungi</taxon>
        <taxon>Dikarya</taxon>
        <taxon>Basidiomycota</taxon>
        <taxon>Agaricomycotina</taxon>
        <taxon>Agaricomycetes</taxon>
        <taxon>Agaricomycetidae</taxon>
        <taxon>Agaricales</taxon>
        <taxon>Marasmiineae</taxon>
        <taxon>Marasmiaceae</taxon>
        <taxon>Marasmius</taxon>
    </lineage>
</organism>
<comment type="caution">
    <text evidence="2">The sequence shown here is derived from an EMBL/GenBank/DDBJ whole genome shotgun (WGS) entry which is preliminary data.</text>
</comment>
<feature type="compositionally biased region" description="Basic and acidic residues" evidence="1">
    <location>
        <begin position="177"/>
        <end position="237"/>
    </location>
</feature>
<feature type="compositionally biased region" description="Acidic residues" evidence="1">
    <location>
        <begin position="588"/>
        <end position="598"/>
    </location>
</feature>
<feature type="compositionally biased region" description="Basic residues" evidence="1">
    <location>
        <begin position="41"/>
        <end position="51"/>
    </location>
</feature>
<feature type="region of interest" description="Disordered" evidence="1">
    <location>
        <begin position="31"/>
        <end position="112"/>
    </location>
</feature>
<feature type="compositionally biased region" description="Basic and acidic residues" evidence="1">
    <location>
        <begin position="349"/>
        <end position="368"/>
    </location>
</feature>
<dbReference type="AlphaFoldDB" id="A0A9P7RU45"/>
<feature type="compositionally biased region" description="Low complexity" evidence="1">
    <location>
        <begin position="730"/>
        <end position="750"/>
    </location>
</feature>